<dbReference type="RefSeq" id="WP_183374609.1">
    <property type="nucleotide sequence ID" value="NZ_CBCSFZ010000007.1"/>
</dbReference>
<evidence type="ECO:0000259" key="16">
    <source>
        <dbReference type="Pfam" id="PF06280"/>
    </source>
</evidence>
<evidence type="ECO:0000256" key="5">
    <source>
        <dbReference type="ARBA" id="ARBA00022729"/>
    </source>
</evidence>
<keyword evidence="4 9" id="KW-0645">Protease</keyword>
<proteinExistence type="inferred from homology"/>
<dbReference type="GO" id="GO:0016020">
    <property type="term" value="C:membrane"/>
    <property type="evidence" value="ECO:0007669"/>
    <property type="project" value="InterPro"/>
</dbReference>
<dbReference type="InterPro" id="IPR010435">
    <property type="entry name" value="C5a/SBT2-like_Fn3"/>
</dbReference>
<dbReference type="Gene3D" id="3.40.50.200">
    <property type="entry name" value="Peptidase S8/S53 domain"/>
    <property type="match status" value="1"/>
</dbReference>
<evidence type="ECO:0000259" key="14">
    <source>
        <dbReference type="Pfam" id="PF02225"/>
    </source>
</evidence>
<dbReference type="Pfam" id="PF00082">
    <property type="entry name" value="Peptidase_S8"/>
    <property type="match status" value="1"/>
</dbReference>
<dbReference type="InterPro" id="IPR003137">
    <property type="entry name" value="PA_domain"/>
</dbReference>
<dbReference type="GO" id="GO:0004252">
    <property type="term" value="F:serine-type endopeptidase activity"/>
    <property type="evidence" value="ECO:0007669"/>
    <property type="project" value="UniProtKB-UniRule"/>
</dbReference>
<dbReference type="EMBL" id="JACHWP010000001">
    <property type="protein sequence ID" value="MBB3022498.1"/>
    <property type="molecule type" value="Genomic_DNA"/>
</dbReference>
<comment type="similarity">
    <text evidence="1 9 10">Belongs to the peptidase S8 family.</text>
</comment>
<dbReference type="PANTHER" id="PTHR43806:SF65">
    <property type="entry name" value="SERINE PROTEASE APRX"/>
    <property type="match status" value="1"/>
</dbReference>
<evidence type="ECO:0000256" key="3">
    <source>
        <dbReference type="ARBA" id="ARBA00022525"/>
    </source>
</evidence>
<feature type="domain" description="Peptidase S8/S53" evidence="13">
    <location>
        <begin position="179"/>
        <end position="613"/>
    </location>
</feature>
<evidence type="ECO:0000256" key="7">
    <source>
        <dbReference type="ARBA" id="ARBA00022825"/>
    </source>
</evidence>
<keyword evidence="3" id="KW-0964">Secreted</keyword>
<feature type="active site" description="Charge relay system" evidence="8 9">
    <location>
        <position position="559"/>
    </location>
</feature>
<keyword evidence="2" id="KW-0134">Cell wall</keyword>
<evidence type="ECO:0000256" key="1">
    <source>
        <dbReference type="ARBA" id="ARBA00011073"/>
    </source>
</evidence>
<gene>
    <name evidence="17" type="ORF">FHX50_000746</name>
</gene>
<evidence type="ECO:0000256" key="10">
    <source>
        <dbReference type="RuleBase" id="RU003355"/>
    </source>
</evidence>
<evidence type="ECO:0000256" key="2">
    <source>
        <dbReference type="ARBA" id="ARBA00022512"/>
    </source>
</evidence>
<feature type="active site" description="Charge relay system" evidence="8 9">
    <location>
        <position position="188"/>
    </location>
</feature>
<evidence type="ECO:0000256" key="11">
    <source>
        <dbReference type="SAM" id="MobiDB-lite"/>
    </source>
</evidence>
<evidence type="ECO:0000313" key="18">
    <source>
        <dbReference type="Proteomes" id="UP000568050"/>
    </source>
</evidence>
<evidence type="ECO:0000256" key="12">
    <source>
        <dbReference type="SAM" id="SignalP"/>
    </source>
</evidence>
<feature type="domain" description="C5a peptidase/Subtilisin-like protease SBT2-like Fn3-like" evidence="16">
    <location>
        <begin position="648"/>
        <end position="740"/>
    </location>
</feature>
<feature type="active site" description="Charge relay system" evidence="8 9">
    <location>
        <position position="249"/>
    </location>
</feature>
<comment type="caution">
    <text evidence="17">The sequence shown here is derived from an EMBL/GenBank/DDBJ whole genome shotgun (WGS) entry which is preliminary data.</text>
</comment>
<dbReference type="Gene3D" id="3.50.30.30">
    <property type="match status" value="1"/>
</dbReference>
<keyword evidence="7 9" id="KW-0720">Serine protease</keyword>
<feature type="domain" description="PA" evidence="14">
    <location>
        <begin position="399"/>
        <end position="488"/>
    </location>
</feature>
<dbReference type="InterPro" id="IPR000209">
    <property type="entry name" value="Peptidase_S8/S53_dom"/>
</dbReference>
<dbReference type="InterPro" id="IPR010259">
    <property type="entry name" value="S8pro/Inhibitor_I9"/>
</dbReference>
<feature type="chain" id="PRO_5039518640" evidence="12">
    <location>
        <begin position="34"/>
        <end position="917"/>
    </location>
</feature>
<dbReference type="PROSITE" id="PS00138">
    <property type="entry name" value="SUBTILASE_SER"/>
    <property type="match status" value="1"/>
</dbReference>
<dbReference type="PROSITE" id="PS00136">
    <property type="entry name" value="SUBTILASE_ASP"/>
    <property type="match status" value="1"/>
</dbReference>
<dbReference type="PROSITE" id="PS00137">
    <property type="entry name" value="SUBTILASE_HIS"/>
    <property type="match status" value="1"/>
</dbReference>
<reference evidence="17 18" key="1">
    <citation type="submission" date="2020-08" db="EMBL/GenBank/DDBJ databases">
        <title>Sequencing the genomes of 1000 actinobacteria strains.</title>
        <authorList>
            <person name="Klenk H.-P."/>
        </authorList>
    </citation>
    <scope>NUCLEOTIDE SEQUENCE [LARGE SCALE GENOMIC DNA]</scope>
    <source>
        <strain evidence="17 18">DSM 23040</strain>
    </source>
</reference>
<dbReference type="InterPro" id="IPR022398">
    <property type="entry name" value="Peptidase_S8_His-AS"/>
</dbReference>
<organism evidence="17 18">
    <name type="scientific">Helcobacillus massiliensis</name>
    <dbReference type="NCBI Taxonomy" id="521392"/>
    <lineage>
        <taxon>Bacteria</taxon>
        <taxon>Bacillati</taxon>
        <taxon>Actinomycetota</taxon>
        <taxon>Actinomycetes</taxon>
        <taxon>Micrococcales</taxon>
        <taxon>Dermabacteraceae</taxon>
        <taxon>Helcobacillus</taxon>
    </lineage>
</organism>
<name>A0A839QS55_9MICO</name>
<evidence type="ECO:0000259" key="13">
    <source>
        <dbReference type="Pfam" id="PF00082"/>
    </source>
</evidence>
<dbReference type="Proteomes" id="UP000568050">
    <property type="component" value="Unassembled WGS sequence"/>
</dbReference>
<keyword evidence="18" id="KW-1185">Reference proteome</keyword>
<dbReference type="Gene3D" id="2.60.40.1710">
    <property type="entry name" value="Subtilisin-like superfamily"/>
    <property type="match status" value="1"/>
</dbReference>
<dbReference type="SUPFAM" id="SSF52743">
    <property type="entry name" value="Subtilisin-like"/>
    <property type="match status" value="1"/>
</dbReference>
<dbReference type="InterPro" id="IPR015500">
    <property type="entry name" value="Peptidase_S8_subtilisin-rel"/>
</dbReference>
<dbReference type="InterPro" id="IPR036852">
    <property type="entry name" value="Peptidase_S8/S53_dom_sf"/>
</dbReference>
<dbReference type="InterPro" id="IPR046450">
    <property type="entry name" value="PA_dom_sf"/>
</dbReference>
<feature type="domain" description="Inhibitor I9" evidence="15">
    <location>
        <begin position="70"/>
        <end position="144"/>
    </location>
</feature>
<evidence type="ECO:0000256" key="6">
    <source>
        <dbReference type="ARBA" id="ARBA00022801"/>
    </source>
</evidence>
<dbReference type="InterPro" id="IPR023828">
    <property type="entry name" value="Peptidase_S8_Ser-AS"/>
</dbReference>
<dbReference type="SUPFAM" id="SSF52025">
    <property type="entry name" value="PA domain"/>
    <property type="match status" value="1"/>
</dbReference>
<accession>A0A839QS55</accession>
<dbReference type="PROSITE" id="PS51892">
    <property type="entry name" value="SUBTILASE"/>
    <property type="match status" value="1"/>
</dbReference>
<evidence type="ECO:0000256" key="8">
    <source>
        <dbReference type="PIRSR" id="PIRSR615500-1"/>
    </source>
</evidence>
<evidence type="ECO:0000313" key="17">
    <source>
        <dbReference type="EMBL" id="MBB3022498.1"/>
    </source>
</evidence>
<dbReference type="Pfam" id="PF06280">
    <property type="entry name" value="fn3_5"/>
    <property type="match status" value="1"/>
</dbReference>
<dbReference type="AlphaFoldDB" id="A0A839QS55"/>
<feature type="signal peptide" evidence="12">
    <location>
        <begin position="1"/>
        <end position="33"/>
    </location>
</feature>
<keyword evidence="6 9" id="KW-0378">Hydrolase</keyword>
<evidence type="ECO:0000256" key="9">
    <source>
        <dbReference type="PROSITE-ProRule" id="PRU01240"/>
    </source>
</evidence>
<dbReference type="Pfam" id="PF02225">
    <property type="entry name" value="PA"/>
    <property type="match status" value="1"/>
</dbReference>
<protein>
    <submittedName>
        <fullName evidence="17">Subtilisin family serine protease</fullName>
    </submittedName>
</protein>
<dbReference type="PRINTS" id="PR00723">
    <property type="entry name" value="SUBTILISIN"/>
</dbReference>
<sequence>MAERRPSSHRARTVGAGAAAAALSMSLGLPASTATGDVTVIGSASDLGGAVATISPDGLKLERVRVHNRYLVQTEGKAIAHGGSRSAIKSAQQRAKAGAKGQGVTMKVDREYSDVWNGMSVTVDDSEVEKLRAADGVVAVYPVYEVERPEPVDNAEPQNEFAQKMTGADIARNDMGLTGKGVKVGVIDSGIDYNNPSLGGSGTNNEKADFPNKRVVGGYDFVGDDYDASGRDGSPTPTPDEFPDDTGGHGTHVAGIIGGDGDVQGVAPEADLYAYRIFGTNGSASTDVILAAMDRAAQDGMDVVNMSLGSGLMTWKDYPTAQAADAMHREGISMIVAMGNDGAYGTFTGGSPGTADEVISVGSVDNTHYRSPFFTTEAGAEIAYAPGSPAPQPPTSGTMELVAAGADDDKNALACNGTDLPKATGEQALLIKRGECSFHEKAVNAEKAGYKAVIIYNNTAGTINASLDGDPKIGIPTVTITQADGLALQKDIADGGATFTWQDGTVATENETGGYMSDFSSYGLTADLDLKPTVSAPGGAIWSTIPVEQGGEGAMSGTSMATPHVAGVVAQMLQDNPDLTTDEIRIRLQNTADQLDFGLKPNAGLNAPVHHQGGGIVNVPEAVKTSTLITTDRGHSHLALGEGEQGPVTKTITIRNTSDKPVTYDLGVRYSVATGGEETHDPTFMEAKADVTFSKDTVTVPAGGSETVDVTFSEDFGQNGIIHGGWITVTDPMEEHTVPFAGMSGDYQALPLLVDGGMGLPVLGKAKGDSVDIAGKHPTYTMQGDDRPYIIYRLNLPAETAKLEIFTANADGSKGAPVHPKFNTAWEDQHVTKSADYFIADWTGEVQGNNGNNKSRTVPSGDYVMELKVLKPMGDPKNPAHWETWESGSFTIDRPGEKQNPGKGKKPAKPGKGNGKG</sequence>
<dbReference type="InterPro" id="IPR023827">
    <property type="entry name" value="Peptidase_S8_Asp-AS"/>
</dbReference>
<dbReference type="InterPro" id="IPR050131">
    <property type="entry name" value="Peptidase_S8_subtilisin-like"/>
</dbReference>
<dbReference type="Pfam" id="PF05922">
    <property type="entry name" value="Inhibitor_I9"/>
    <property type="match status" value="1"/>
</dbReference>
<feature type="region of interest" description="Disordered" evidence="11">
    <location>
        <begin position="224"/>
        <end position="257"/>
    </location>
</feature>
<evidence type="ECO:0000259" key="15">
    <source>
        <dbReference type="Pfam" id="PF05922"/>
    </source>
</evidence>
<keyword evidence="5 12" id="KW-0732">Signal</keyword>
<dbReference type="PANTHER" id="PTHR43806">
    <property type="entry name" value="PEPTIDASE S8"/>
    <property type="match status" value="1"/>
</dbReference>
<dbReference type="GO" id="GO:0006508">
    <property type="term" value="P:proteolysis"/>
    <property type="evidence" value="ECO:0007669"/>
    <property type="project" value="UniProtKB-KW"/>
</dbReference>
<feature type="region of interest" description="Disordered" evidence="11">
    <location>
        <begin position="874"/>
        <end position="917"/>
    </location>
</feature>
<evidence type="ECO:0000256" key="4">
    <source>
        <dbReference type="ARBA" id="ARBA00022670"/>
    </source>
</evidence>